<dbReference type="RefSeq" id="WP_073315230.1">
    <property type="nucleotide sequence ID" value="NZ_FQYP01000002.1"/>
</dbReference>
<protein>
    <recommendedName>
        <fullName evidence="3">DUF1573 domain-containing protein</fullName>
    </recommendedName>
</protein>
<reference evidence="2" key="1">
    <citation type="submission" date="2016-11" db="EMBL/GenBank/DDBJ databases">
        <authorList>
            <person name="Varghese N."/>
            <person name="Submissions S."/>
        </authorList>
    </citation>
    <scope>NUCLEOTIDE SEQUENCE [LARGE SCALE GENOMIC DNA]</scope>
    <source>
        <strain evidence="2">DSM 22623</strain>
    </source>
</reference>
<name>A0A1M6D5H6_9FLAO</name>
<accession>A0A1M6D5H6</accession>
<evidence type="ECO:0008006" key="3">
    <source>
        <dbReference type="Google" id="ProtNLM"/>
    </source>
</evidence>
<evidence type="ECO:0000313" key="1">
    <source>
        <dbReference type="EMBL" id="SHI68532.1"/>
    </source>
</evidence>
<dbReference type="InterPro" id="IPR011467">
    <property type="entry name" value="DUF1573"/>
</dbReference>
<keyword evidence="2" id="KW-1185">Reference proteome</keyword>
<dbReference type="PANTHER" id="PTHR37833">
    <property type="entry name" value="LIPOPROTEIN-RELATED"/>
    <property type="match status" value="1"/>
</dbReference>
<organism evidence="1 2">
    <name type="scientific">Aquimarina spongiae</name>
    <dbReference type="NCBI Taxonomy" id="570521"/>
    <lineage>
        <taxon>Bacteria</taxon>
        <taxon>Pseudomonadati</taxon>
        <taxon>Bacteroidota</taxon>
        <taxon>Flavobacteriia</taxon>
        <taxon>Flavobacteriales</taxon>
        <taxon>Flavobacteriaceae</taxon>
        <taxon>Aquimarina</taxon>
    </lineage>
</organism>
<dbReference type="PROSITE" id="PS51257">
    <property type="entry name" value="PROKAR_LIPOPROTEIN"/>
    <property type="match status" value="1"/>
</dbReference>
<dbReference type="EMBL" id="FQYP01000002">
    <property type="protein sequence ID" value="SHI68532.1"/>
    <property type="molecule type" value="Genomic_DNA"/>
</dbReference>
<proteinExistence type="predicted"/>
<dbReference type="Pfam" id="PF07610">
    <property type="entry name" value="DUF1573"/>
    <property type="match status" value="1"/>
</dbReference>
<dbReference type="STRING" id="570521.SAMN04488508_102448"/>
<dbReference type="OrthoDB" id="826619at2"/>
<dbReference type="InterPro" id="IPR013783">
    <property type="entry name" value="Ig-like_fold"/>
</dbReference>
<dbReference type="Gene3D" id="2.60.40.10">
    <property type="entry name" value="Immunoglobulins"/>
    <property type="match status" value="1"/>
</dbReference>
<sequence length="159" mass="16927">MKKGILILAGIFAMTMVSCKEDATKKVKEENVEIAAERDAKNTDFPVMTFAETEFDFGTINEGDVVEHTFKFTNTGKAPLVIVSAKGSCGCTVPEWPKEPIAPGAEGEMLVKFNSNGKPNQQTKQVTITANTEAGKEILKIKALVNPKAKPAGGAPAGN</sequence>
<gene>
    <name evidence="1" type="ORF">SAMN04488508_102448</name>
</gene>
<dbReference type="Proteomes" id="UP000184432">
    <property type="component" value="Unassembled WGS sequence"/>
</dbReference>
<evidence type="ECO:0000313" key="2">
    <source>
        <dbReference type="Proteomes" id="UP000184432"/>
    </source>
</evidence>
<dbReference type="AlphaFoldDB" id="A0A1M6D5H6"/>
<dbReference type="PANTHER" id="PTHR37833:SF1">
    <property type="entry name" value="SIGNAL PEPTIDE PROTEIN"/>
    <property type="match status" value="1"/>
</dbReference>